<evidence type="ECO:0000313" key="9">
    <source>
        <dbReference type="Proteomes" id="UP000196005"/>
    </source>
</evidence>
<feature type="transmembrane region" description="Helical" evidence="7">
    <location>
        <begin position="223"/>
        <end position="239"/>
    </location>
</feature>
<evidence type="ECO:0000256" key="5">
    <source>
        <dbReference type="ARBA" id="ARBA00022989"/>
    </source>
</evidence>
<sequence length="317" mass="34127">MNQIWGSMEQYNTVVWHWPIAVYLFLAGLSAGAIISAIVIKWMKGNDVSPWDGIIKAGSILAPVTIGAGLLLLITDLTRPLHFWKLLIHYNFGSVMTLGVLALFAYFPVVILFFMGVFKKELFETGPLQFLAPLANLALAYAKVIESVTLILAVGVGAYTGFLLSAMNSYPLFNTPVLPALFLVSGISAGISANLVAGLLFFNSSTKDGNVSYLHGLDVKVSFVELFFLFILFVGMFYQGGSAAHVAKAALSTGGLSTLLWLGVIGLGLVLPIGLNFALPHGVKHSHGFVIFNSLIVLVGVMSLRYYILYAGQIFVG</sequence>
<evidence type="ECO:0000256" key="7">
    <source>
        <dbReference type="SAM" id="Phobius"/>
    </source>
</evidence>
<keyword evidence="9" id="KW-1185">Reference proteome</keyword>
<organism evidence="8 9">
    <name type="scientific">Sulfurospirillum diekertiae</name>
    <dbReference type="NCBI Taxonomy" id="1854492"/>
    <lineage>
        <taxon>Bacteria</taxon>
        <taxon>Pseudomonadati</taxon>
        <taxon>Campylobacterota</taxon>
        <taxon>Epsilonproteobacteria</taxon>
        <taxon>Campylobacterales</taxon>
        <taxon>Sulfurospirillaceae</taxon>
        <taxon>Sulfurospirillum</taxon>
    </lineage>
</organism>
<proteinExistence type="inferred from homology"/>
<dbReference type="AlphaFoldDB" id="A0A1Y0HIR2"/>
<dbReference type="Pfam" id="PF03916">
    <property type="entry name" value="NrfD"/>
    <property type="match status" value="1"/>
</dbReference>
<dbReference type="InterPro" id="IPR005614">
    <property type="entry name" value="NrfD-like"/>
</dbReference>
<feature type="transmembrane region" description="Helical" evidence="7">
    <location>
        <begin position="180"/>
        <end position="202"/>
    </location>
</feature>
<comment type="subcellular location">
    <subcellularLocation>
        <location evidence="1">Cell membrane</location>
        <topology evidence="1">Multi-pass membrane protein</topology>
    </subcellularLocation>
</comment>
<evidence type="ECO:0000256" key="6">
    <source>
        <dbReference type="ARBA" id="ARBA00023136"/>
    </source>
</evidence>
<dbReference type="EMBL" id="CP021416">
    <property type="protein sequence ID" value="ARU47486.1"/>
    <property type="molecule type" value="Genomic_DNA"/>
</dbReference>
<gene>
    <name evidence="8" type="ORF">Sdiek1_0303</name>
</gene>
<keyword evidence="3" id="KW-1003">Cell membrane</keyword>
<accession>A0A1Y0HIR2</accession>
<feature type="transmembrane region" description="Helical" evidence="7">
    <location>
        <begin position="95"/>
        <end position="118"/>
    </location>
</feature>
<keyword evidence="5 7" id="KW-1133">Transmembrane helix</keyword>
<evidence type="ECO:0000256" key="2">
    <source>
        <dbReference type="ARBA" id="ARBA00008929"/>
    </source>
</evidence>
<feature type="transmembrane region" description="Helical" evidence="7">
    <location>
        <begin position="54"/>
        <end position="75"/>
    </location>
</feature>
<dbReference type="GO" id="GO:0005886">
    <property type="term" value="C:plasma membrane"/>
    <property type="evidence" value="ECO:0007669"/>
    <property type="project" value="UniProtKB-SubCell"/>
</dbReference>
<dbReference type="PANTHER" id="PTHR34856">
    <property type="entry name" value="PROTEIN NRFD"/>
    <property type="match status" value="1"/>
</dbReference>
<keyword evidence="4 7" id="KW-0812">Transmembrane</keyword>
<dbReference type="Gene3D" id="1.20.1630.10">
    <property type="entry name" value="Formate dehydrogenase/DMSO reductase domain"/>
    <property type="match status" value="1"/>
</dbReference>
<dbReference type="InterPro" id="IPR052049">
    <property type="entry name" value="Electron_transfer_protein"/>
</dbReference>
<protein>
    <submittedName>
        <fullName evidence="8">Uncharacterized protein</fullName>
    </submittedName>
</protein>
<dbReference type="RefSeq" id="WP_087437575.1">
    <property type="nucleotide sequence ID" value="NZ_CP021416.1"/>
</dbReference>
<feature type="transmembrane region" description="Helical" evidence="7">
    <location>
        <begin position="130"/>
        <end position="160"/>
    </location>
</feature>
<keyword evidence="6 7" id="KW-0472">Membrane</keyword>
<evidence type="ECO:0000313" key="8">
    <source>
        <dbReference type="EMBL" id="ARU47486.1"/>
    </source>
</evidence>
<comment type="similarity">
    <text evidence="2">Belongs to the NrfD family.</text>
</comment>
<dbReference type="PANTHER" id="PTHR34856:SF2">
    <property type="entry name" value="PROTEIN NRFD"/>
    <property type="match status" value="1"/>
</dbReference>
<evidence type="ECO:0000256" key="1">
    <source>
        <dbReference type="ARBA" id="ARBA00004651"/>
    </source>
</evidence>
<reference evidence="9" key="1">
    <citation type="submission" date="2017-05" db="EMBL/GenBank/DDBJ databases">
        <title>Dechlorination kinetics govern the competition between two new strains of the genus Sulfurospirillum.</title>
        <authorList>
            <person name="Buttet G.F."/>
            <person name="Murray A.M."/>
            <person name="Goris T."/>
            <person name="Burion M."/>
            <person name="Lin B."/>
            <person name="Rolle M."/>
            <person name="Maillard J."/>
        </authorList>
    </citation>
    <scope>NUCLEOTIDE SEQUENCE [LARGE SCALE GENOMIC DNA]</scope>
    <source>
        <strain evidence="9">SL2-1</strain>
    </source>
</reference>
<feature type="transmembrane region" description="Helical" evidence="7">
    <location>
        <begin position="259"/>
        <end position="278"/>
    </location>
</feature>
<feature type="transmembrane region" description="Helical" evidence="7">
    <location>
        <begin position="290"/>
        <end position="308"/>
    </location>
</feature>
<evidence type="ECO:0000256" key="3">
    <source>
        <dbReference type="ARBA" id="ARBA00022475"/>
    </source>
</evidence>
<name>A0A1Y0HIR2_9BACT</name>
<feature type="transmembrane region" description="Helical" evidence="7">
    <location>
        <begin position="20"/>
        <end position="42"/>
    </location>
</feature>
<dbReference type="Proteomes" id="UP000196005">
    <property type="component" value="Chromosome"/>
</dbReference>
<evidence type="ECO:0000256" key="4">
    <source>
        <dbReference type="ARBA" id="ARBA00022692"/>
    </source>
</evidence>
<dbReference type="KEGG" id="suls:Sdiek1_0303"/>